<organism evidence="6 7">
    <name type="scientific">Nocardia yunnanensis</name>
    <dbReference type="NCBI Taxonomy" id="2382165"/>
    <lineage>
        <taxon>Bacteria</taxon>
        <taxon>Bacillati</taxon>
        <taxon>Actinomycetota</taxon>
        <taxon>Actinomycetes</taxon>
        <taxon>Mycobacteriales</taxon>
        <taxon>Nocardiaceae</taxon>
        <taxon>Nocardia</taxon>
    </lineage>
</organism>
<feature type="transmembrane region" description="Helical" evidence="5">
    <location>
        <begin position="70"/>
        <end position="90"/>
    </location>
</feature>
<proteinExistence type="predicted"/>
<feature type="transmembrane region" description="Helical" evidence="5">
    <location>
        <begin position="43"/>
        <end position="63"/>
    </location>
</feature>
<evidence type="ECO:0000256" key="5">
    <source>
        <dbReference type="SAM" id="Phobius"/>
    </source>
</evidence>
<dbReference type="KEGG" id="nyu:D7D52_33205"/>
<dbReference type="AlphaFoldDB" id="A0A386ZJ40"/>
<dbReference type="InterPro" id="IPR032808">
    <property type="entry name" value="DoxX"/>
</dbReference>
<evidence type="ECO:0000313" key="7">
    <source>
        <dbReference type="Proteomes" id="UP000267164"/>
    </source>
</evidence>
<dbReference type="Pfam" id="PF13564">
    <property type="entry name" value="DoxX_2"/>
    <property type="match status" value="1"/>
</dbReference>
<keyword evidence="2 5" id="KW-0812">Transmembrane</keyword>
<evidence type="ECO:0000256" key="4">
    <source>
        <dbReference type="ARBA" id="ARBA00023136"/>
    </source>
</evidence>
<dbReference type="EMBL" id="CP032568">
    <property type="protein sequence ID" value="AYF77872.1"/>
    <property type="molecule type" value="Genomic_DNA"/>
</dbReference>
<keyword evidence="4 5" id="KW-0472">Membrane</keyword>
<evidence type="ECO:0000256" key="2">
    <source>
        <dbReference type="ARBA" id="ARBA00022692"/>
    </source>
</evidence>
<dbReference type="GO" id="GO:0016020">
    <property type="term" value="C:membrane"/>
    <property type="evidence" value="ECO:0007669"/>
    <property type="project" value="UniProtKB-SubCell"/>
</dbReference>
<gene>
    <name evidence="6" type="ORF">D7D52_33205</name>
</gene>
<name>A0A386ZJ40_9NOCA</name>
<evidence type="ECO:0000256" key="3">
    <source>
        <dbReference type="ARBA" id="ARBA00022989"/>
    </source>
</evidence>
<evidence type="ECO:0000256" key="1">
    <source>
        <dbReference type="ARBA" id="ARBA00004141"/>
    </source>
</evidence>
<comment type="subcellular location">
    <subcellularLocation>
        <location evidence="1">Membrane</location>
        <topology evidence="1">Multi-pass membrane protein</topology>
    </subcellularLocation>
</comment>
<dbReference type="OrthoDB" id="4337053at2"/>
<dbReference type="Proteomes" id="UP000267164">
    <property type="component" value="Chromosome"/>
</dbReference>
<reference evidence="6 7" key="1">
    <citation type="submission" date="2018-09" db="EMBL/GenBank/DDBJ databases">
        <title>Nocardia yunnanensis sp. nov., an actinomycete isolated from a soil sample.</title>
        <authorList>
            <person name="Zhang J."/>
        </authorList>
    </citation>
    <scope>NUCLEOTIDE SEQUENCE [LARGE SCALE GENOMIC DNA]</scope>
    <source>
        <strain evidence="6 7">CFHS0054</strain>
    </source>
</reference>
<keyword evidence="3 5" id="KW-1133">Transmembrane helix</keyword>
<dbReference type="RefSeq" id="WP_120742769.1">
    <property type="nucleotide sequence ID" value="NZ_CP032568.1"/>
</dbReference>
<evidence type="ECO:0000313" key="6">
    <source>
        <dbReference type="EMBL" id="AYF77872.1"/>
    </source>
</evidence>
<accession>A0A386ZJ40</accession>
<protein>
    <submittedName>
        <fullName evidence="6">DoxX family protein</fullName>
    </submittedName>
</protein>
<feature type="transmembrane region" description="Helical" evidence="5">
    <location>
        <begin position="96"/>
        <end position="115"/>
    </location>
</feature>
<sequence length="117" mass="11794">MFITYLVVAVVTIAINGGMAIADFARADFVLANSAAVRFPRSLIPVAGALKGAGALGVLIGLLGARPIGIAAALGLVLYFAIALVVHVRTGVIRNIAFPGAYFAFAAATLALAVAGR</sequence>
<keyword evidence="7" id="KW-1185">Reference proteome</keyword>